<name>A0A816V524_9BILA</name>
<evidence type="ECO:0000313" key="2">
    <source>
        <dbReference type="EMBL" id="CAF2027804.1"/>
    </source>
</evidence>
<reference evidence="3" key="1">
    <citation type="submission" date="2021-02" db="EMBL/GenBank/DDBJ databases">
        <authorList>
            <person name="Nowell W R."/>
        </authorList>
    </citation>
    <scope>NUCLEOTIDE SEQUENCE</scope>
</reference>
<feature type="coiled-coil region" evidence="1">
    <location>
        <begin position="14"/>
        <end position="55"/>
    </location>
</feature>
<dbReference type="EMBL" id="CAJOBG010004896">
    <property type="protein sequence ID" value="CAF4130916.1"/>
    <property type="molecule type" value="Genomic_DNA"/>
</dbReference>
<dbReference type="Proteomes" id="UP000663842">
    <property type="component" value="Unassembled WGS sequence"/>
</dbReference>
<dbReference type="Proteomes" id="UP000663856">
    <property type="component" value="Unassembled WGS sequence"/>
</dbReference>
<evidence type="ECO:0000313" key="7">
    <source>
        <dbReference type="Proteomes" id="UP000663887"/>
    </source>
</evidence>
<sequence>MSSSLAPKILSMRLDQLDVLIPETENELQQSLEELSKINNKIDGLKQTLNKYKEEEIDVSVQFAALNKEKEKTEKSRLTRLATKIVQAEAKSDELNHSFTKINRYYAGKIAELNEAIKKHEQNLNQNKSEQNQIMESLVDVNEKEKEKKKIHLYQLAALILQKEEDLKKLHDNIAKIDERDGENICKIKNKIIDLEKQLLEHKNEENHLLENLTDVKEKIENEKKKFRFYQLLVLIQQGERKLQKLSNDIIEMNQNKTVIPEQMNININDVRTKLNKYKEEQNDLYKSLDNEQEEKQICRLYKLATWIDPEEITLKELRYDWTKMKQYHQAKIDKLHPIITNHQSELRQLKSEQNLLIERLLDVNGKEKEEKKARLFQLLVLIAQHEETLEELCNDMDKIDNHSSVELHEMKTKIEYLKEKLTRYKQEQDQALEHLTDADEESSKEKQQFRFYQLFVLFHQDERILKTLLEDRDEMKQNNLVIPDQMNIKINDLQIKLNKYKEEQKHIHINF</sequence>
<dbReference type="EMBL" id="CAJNRF010001797">
    <property type="protein sequence ID" value="CAF2027804.1"/>
    <property type="molecule type" value="Genomic_DNA"/>
</dbReference>
<evidence type="ECO:0000313" key="4">
    <source>
        <dbReference type="EMBL" id="CAF4130916.1"/>
    </source>
</evidence>
<dbReference type="EMBL" id="CAJOBF010005069">
    <property type="protein sequence ID" value="CAF4162755.1"/>
    <property type="molecule type" value="Genomic_DNA"/>
</dbReference>
<evidence type="ECO:0000313" key="6">
    <source>
        <dbReference type="Proteomes" id="UP000663866"/>
    </source>
</evidence>
<dbReference type="AlphaFoldDB" id="A0A816V524"/>
<evidence type="ECO:0000313" key="5">
    <source>
        <dbReference type="EMBL" id="CAF4162755.1"/>
    </source>
</evidence>
<gene>
    <name evidence="4" type="ORF">OVN521_LOCUS22505</name>
    <name evidence="5" type="ORF">UXM345_LOCUS25794</name>
    <name evidence="2" type="ORF">WKI299_LOCUS6244</name>
    <name evidence="3" type="ORF">XDN619_LOCUS23057</name>
</gene>
<dbReference type="Proteomes" id="UP000663887">
    <property type="component" value="Unassembled WGS sequence"/>
</dbReference>
<protein>
    <submittedName>
        <fullName evidence="3">Uncharacterized protein</fullName>
    </submittedName>
</protein>
<evidence type="ECO:0000313" key="3">
    <source>
        <dbReference type="EMBL" id="CAF2122591.1"/>
    </source>
</evidence>
<feature type="coiled-coil region" evidence="1">
    <location>
        <begin position="340"/>
        <end position="442"/>
    </location>
</feature>
<accession>A0A816V524</accession>
<evidence type="ECO:0000256" key="1">
    <source>
        <dbReference type="SAM" id="Coils"/>
    </source>
</evidence>
<keyword evidence="1" id="KW-0175">Coiled coil</keyword>
<keyword evidence="6" id="KW-1185">Reference proteome</keyword>
<comment type="caution">
    <text evidence="3">The sequence shown here is derived from an EMBL/GenBank/DDBJ whole genome shotgun (WGS) entry which is preliminary data.</text>
</comment>
<dbReference type="Proteomes" id="UP000663866">
    <property type="component" value="Unassembled WGS sequence"/>
</dbReference>
<proteinExistence type="predicted"/>
<dbReference type="EMBL" id="CAJNRG010010408">
    <property type="protein sequence ID" value="CAF2122591.1"/>
    <property type="molecule type" value="Genomic_DNA"/>
</dbReference>
<organism evidence="3 7">
    <name type="scientific">Rotaria magnacalcarata</name>
    <dbReference type="NCBI Taxonomy" id="392030"/>
    <lineage>
        <taxon>Eukaryota</taxon>
        <taxon>Metazoa</taxon>
        <taxon>Spiralia</taxon>
        <taxon>Gnathifera</taxon>
        <taxon>Rotifera</taxon>
        <taxon>Eurotatoria</taxon>
        <taxon>Bdelloidea</taxon>
        <taxon>Philodinida</taxon>
        <taxon>Philodinidae</taxon>
        <taxon>Rotaria</taxon>
    </lineage>
</organism>
<feature type="coiled-coil region" evidence="1">
    <location>
        <begin position="160"/>
        <end position="295"/>
    </location>
</feature>